<feature type="compositionally biased region" description="Polar residues" evidence="1">
    <location>
        <begin position="99"/>
        <end position="111"/>
    </location>
</feature>
<feature type="non-terminal residue" evidence="2">
    <location>
        <position position="351"/>
    </location>
</feature>
<evidence type="ECO:0000313" key="3">
    <source>
        <dbReference type="Proteomes" id="UP000054359"/>
    </source>
</evidence>
<feature type="region of interest" description="Disordered" evidence="1">
    <location>
        <begin position="198"/>
        <end position="229"/>
    </location>
</feature>
<dbReference type="EMBL" id="KK117990">
    <property type="protein sequence ID" value="KFM71911.1"/>
    <property type="molecule type" value="Genomic_DNA"/>
</dbReference>
<reference evidence="2 3" key="1">
    <citation type="submission" date="2013-11" db="EMBL/GenBank/DDBJ databases">
        <title>Genome sequencing of Stegodyphus mimosarum.</title>
        <authorList>
            <person name="Bechsgaard J."/>
        </authorList>
    </citation>
    <scope>NUCLEOTIDE SEQUENCE [LARGE SCALE GENOMIC DNA]</scope>
</reference>
<name>A0A087U3H2_STEMI</name>
<evidence type="ECO:0000313" key="2">
    <source>
        <dbReference type="EMBL" id="KFM71911.1"/>
    </source>
</evidence>
<dbReference type="OMA" id="SYGDIMP"/>
<feature type="region of interest" description="Disordered" evidence="1">
    <location>
        <begin position="93"/>
        <end position="149"/>
    </location>
</feature>
<organism evidence="2 3">
    <name type="scientific">Stegodyphus mimosarum</name>
    <name type="common">African social velvet spider</name>
    <dbReference type="NCBI Taxonomy" id="407821"/>
    <lineage>
        <taxon>Eukaryota</taxon>
        <taxon>Metazoa</taxon>
        <taxon>Ecdysozoa</taxon>
        <taxon>Arthropoda</taxon>
        <taxon>Chelicerata</taxon>
        <taxon>Arachnida</taxon>
        <taxon>Araneae</taxon>
        <taxon>Araneomorphae</taxon>
        <taxon>Entelegynae</taxon>
        <taxon>Eresoidea</taxon>
        <taxon>Eresidae</taxon>
        <taxon>Stegodyphus</taxon>
    </lineage>
</organism>
<feature type="region of interest" description="Disordered" evidence="1">
    <location>
        <begin position="52"/>
        <end position="80"/>
    </location>
</feature>
<feature type="region of interest" description="Disordered" evidence="1">
    <location>
        <begin position="294"/>
        <end position="351"/>
    </location>
</feature>
<accession>A0A087U3H2</accession>
<proteinExistence type="predicted"/>
<gene>
    <name evidence="2" type="ORF">X975_02645</name>
</gene>
<dbReference type="AlphaFoldDB" id="A0A087U3H2"/>
<evidence type="ECO:0000256" key="1">
    <source>
        <dbReference type="SAM" id="MobiDB-lite"/>
    </source>
</evidence>
<dbReference type="OrthoDB" id="6424379at2759"/>
<sequence>MPLEILDVKLGDMGPPPISTLHQSSFYPNRNAGEVIGGKTFHPVYEEVCQAPSGDKSITGKSYESDFEESGKLGGHSVTSEDDFAEDEFSAVEYPSREGSGQCSATSSVRGSTGGDLCKDTVSSDEGVREDDMISDSPEMSLGDNSFNYPRHLCIPRDISSEKRRGNPMQPPHSHQQNAPTYPLPERTANILPPIQRITGPVLGNKSHSKPLTDSKKHMSPSHIPSSSFAPPVPTTNAKTHLNTTSVPVNAPWMMKHGHDDRVTFPASSSQENIYSTIDEDELTDYPIHPTLTSLACPQRASPPGKHSSAVPKSVPVRGERPIPPPSHRNAEDSNSSYGDIMPAFNSASFT</sequence>
<dbReference type="Proteomes" id="UP000054359">
    <property type="component" value="Unassembled WGS sequence"/>
</dbReference>
<keyword evidence="3" id="KW-1185">Reference proteome</keyword>
<protein>
    <submittedName>
        <fullName evidence="2">Uncharacterized protein</fullName>
    </submittedName>
</protein>
<feature type="region of interest" description="Disordered" evidence="1">
    <location>
        <begin position="162"/>
        <end position="181"/>
    </location>
</feature>